<dbReference type="Proteomes" id="UP000608530">
    <property type="component" value="Unassembled WGS sequence"/>
</dbReference>
<dbReference type="Gene3D" id="3.40.50.300">
    <property type="entry name" value="P-loop containing nucleotide triphosphate hydrolases"/>
    <property type="match status" value="1"/>
</dbReference>
<sequence length="249" mass="25795">MGTQVAEPGRGGIEIEGAYLEGSRGTVFGPITLLSERPVTLVTGARGSGRTSLLLCLAGRMRLGSGRLAVLGETAPAAIRRRVGIAGFAGIDDLEPAVSVGATLRERVAWALPWYRRAPRVTPDLADELLAPAFGGLPRPAPGDLVRELRPSDELLLRIALALVEDPRMLVIDDLDQLSNDEDRAVVAERLQALAEQGIRIAVSTSNPGDAGLFSRGAPEVLALSAPAEAPAAGACRPPAGAGAPIPIA</sequence>
<evidence type="ECO:0000313" key="2">
    <source>
        <dbReference type="EMBL" id="MBK0417584.1"/>
    </source>
</evidence>
<gene>
    <name evidence="2" type="ORF">JD276_00840</name>
</gene>
<feature type="domain" description="AAA+ ATPase" evidence="1">
    <location>
        <begin position="36"/>
        <end position="228"/>
    </location>
</feature>
<dbReference type="InterPro" id="IPR003593">
    <property type="entry name" value="AAA+_ATPase"/>
</dbReference>
<proteinExistence type="predicted"/>
<dbReference type="RefSeq" id="WP_200112806.1">
    <property type="nucleotide sequence ID" value="NZ_JAEHOH010000001.1"/>
</dbReference>
<evidence type="ECO:0000259" key="1">
    <source>
        <dbReference type="SMART" id="SM00382"/>
    </source>
</evidence>
<protein>
    <recommendedName>
        <fullName evidence="1">AAA+ ATPase domain-containing protein</fullName>
    </recommendedName>
</protein>
<accession>A0A934Q379</accession>
<dbReference type="SUPFAM" id="SSF52540">
    <property type="entry name" value="P-loop containing nucleoside triphosphate hydrolases"/>
    <property type="match status" value="1"/>
</dbReference>
<keyword evidence="3" id="KW-1185">Reference proteome</keyword>
<dbReference type="AlphaFoldDB" id="A0A934Q379"/>
<evidence type="ECO:0000313" key="3">
    <source>
        <dbReference type="Proteomes" id="UP000608530"/>
    </source>
</evidence>
<dbReference type="InterPro" id="IPR027417">
    <property type="entry name" value="P-loop_NTPase"/>
</dbReference>
<comment type="caution">
    <text evidence="2">The sequence shown here is derived from an EMBL/GenBank/DDBJ whole genome shotgun (WGS) entry which is preliminary data.</text>
</comment>
<dbReference type="SMART" id="SM00382">
    <property type="entry name" value="AAA"/>
    <property type="match status" value="1"/>
</dbReference>
<dbReference type="EMBL" id="JAEHOH010000001">
    <property type="protein sequence ID" value="MBK0417584.1"/>
    <property type="molecule type" value="Genomic_DNA"/>
</dbReference>
<name>A0A934Q379_9MICO</name>
<organism evidence="2 3">
    <name type="scientific">Leucobacter chromiisoli</name>
    <dbReference type="NCBI Taxonomy" id="2796471"/>
    <lineage>
        <taxon>Bacteria</taxon>
        <taxon>Bacillati</taxon>
        <taxon>Actinomycetota</taxon>
        <taxon>Actinomycetes</taxon>
        <taxon>Micrococcales</taxon>
        <taxon>Microbacteriaceae</taxon>
        <taxon>Leucobacter</taxon>
    </lineage>
</organism>
<reference evidence="2" key="1">
    <citation type="submission" date="2020-12" db="EMBL/GenBank/DDBJ databases">
        <title>Leucobacter sp. CAS1, isolated from Chromium sludge.</title>
        <authorList>
            <person name="Xu Z."/>
        </authorList>
    </citation>
    <scope>NUCLEOTIDE SEQUENCE</scope>
    <source>
        <strain evidence="2">CSA1</strain>
    </source>
</reference>